<dbReference type="GO" id="GO:0006406">
    <property type="term" value="P:mRNA export from nucleus"/>
    <property type="evidence" value="ECO:0007669"/>
    <property type="project" value="TreeGrafter"/>
</dbReference>
<evidence type="ECO:0000256" key="1">
    <source>
        <dbReference type="ARBA" id="ARBA00004123"/>
    </source>
</evidence>
<comment type="subcellular location">
    <subcellularLocation>
        <location evidence="1">Nucleus</location>
    </subcellularLocation>
</comment>
<reference evidence="5" key="1">
    <citation type="journal article" date="2013" name="Nat. Biotechnol.">
        <title>Draft genome sequence of chickpea (Cicer arietinum) provides a resource for trait improvement.</title>
        <authorList>
            <person name="Varshney R.K."/>
            <person name="Song C."/>
            <person name="Saxena R.K."/>
            <person name="Azam S."/>
            <person name="Yu S."/>
            <person name="Sharpe A.G."/>
            <person name="Cannon S."/>
            <person name="Baek J."/>
            <person name="Rosen B.D."/>
            <person name="Tar'an B."/>
            <person name="Millan T."/>
            <person name="Zhang X."/>
            <person name="Ramsay L.D."/>
            <person name="Iwata A."/>
            <person name="Wang Y."/>
            <person name="Nelson W."/>
            <person name="Farmer A.D."/>
            <person name="Gaur P.M."/>
            <person name="Soderlund C."/>
            <person name="Penmetsa R.V."/>
            <person name="Xu C."/>
            <person name="Bharti A.K."/>
            <person name="He W."/>
            <person name="Winter P."/>
            <person name="Zhao S."/>
            <person name="Hane J.K."/>
            <person name="Carrasquilla-Garcia N."/>
            <person name="Condie J.A."/>
            <person name="Upadhyaya H.D."/>
            <person name="Luo M.C."/>
            <person name="Thudi M."/>
            <person name="Gowda C.L."/>
            <person name="Singh N.P."/>
            <person name="Lichtenzveig J."/>
            <person name="Gali K.K."/>
            <person name="Rubio J."/>
            <person name="Nadarajan N."/>
            <person name="Dolezel J."/>
            <person name="Bansal K.C."/>
            <person name="Xu X."/>
            <person name="Edwards D."/>
            <person name="Zhang G."/>
            <person name="Kahl G."/>
            <person name="Gil J."/>
            <person name="Singh K.B."/>
            <person name="Datta S.K."/>
            <person name="Jackson S.A."/>
            <person name="Wang J."/>
            <person name="Cook D.R."/>
        </authorList>
    </citation>
    <scope>NUCLEOTIDE SEQUENCE [LARGE SCALE GENOMIC DNA]</scope>
    <source>
        <strain evidence="5">cv. CDC Frontier</strain>
    </source>
</reference>
<reference evidence="6" key="2">
    <citation type="submission" date="2025-08" db="UniProtKB">
        <authorList>
            <consortium name="RefSeq"/>
        </authorList>
    </citation>
    <scope>IDENTIFICATION</scope>
    <source>
        <tissue evidence="6">Etiolated seedlings</tissue>
    </source>
</reference>
<feature type="compositionally biased region" description="Acidic residues" evidence="4">
    <location>
        <begin position="1"/>
        <end position="19"/>
    </location>
</feature>
<evidence type="ECO:0000256" key="4">
    <source>
        <dbReference type="SAM" id="MobiDB-lite"/>
    </source>
</evidence>
<organism evidence="5 6">
    <name type="scientific">Cicer arietinum</name>
    <name type="common">Chickpea</name>
    <name type="synonym">Garbanzo</name>
    <dbReference type="NCBI Taxonomy" id="3827"/>
    <lineage>
        <taxon>Eukaryota</taxon>
        <taxon>Viridiplantae</taxon>
        <taxon>Streptophyta</taxon>
        <taxon>Embryophyta</taxon>
        <taxon>Tracheophyta</taxon>
        <taxon>Spermatophyta</taxon>
        <taxon>Magnoliopsida</taxon>
        <taxon>eudicotyledons</taxon>
        <taxon>Gunneridae</taxon>
        <taxon>Pentapetalae</taxon>
        <taxon>rosids</taxon>
        <taxon>fabids</taxon>
        <taxon>Fabales</taxon>
        <taxon>Fabaceae</taxon>
        <taxon>Papilionoideae</taxon>
        <taxon>50 kb inversion clade</taxon>
        <taxon>NPAAA clade</taxon>
        <taxon>Hologalegina</taxon>
        <taxon>IRL clade</taxon>
        <taxon>Cicereae</taxon>
        <taxon>Cicer</taxon>
    </lineage>
</organism>
<dbReference type="eggNOG" id="KOG2216">
    <property type="taxonomic scope" value="Eukaryota"/>
</dbReference>
<dbReference type="PaxDb" id="3827-XP_004501561.1"/>
<dbReference type="GO" id="GO:0000445">
    <property type="term" value="C:THO complex part of transcription export complex"/>
    <property type="evidence" value="ECO:0007669"/>
    <property type="project" value="TreeGrafter"/>
</dbReference>
<evidence type="ECO:0000256" key="3">
    <source>
        <dbReference type="ARBA" id="ARBA00023242"/>
    </source>
</evidence>
<dbReference type="PANTHER" id="PTHR13375:SF3">
    <property type="entry name" value="THO COMPLEX SUBUNIT 5 HOMOLOG"/>
    <property type="match status" value="1"/>
</dbReference>
<name>A0A1S2Y9M6_CICAR</name>
<evidence type="ECO:0000313" key="5">
    <source>
        <dbReference type="Proteomes" id="UP000087171"/>
    </source>
</evidence>
<keyword evidence="5" id="KW-1185">Reference proteome</keyword>
<protein>
    <submittedName>
        <fullName evidence="6">THO complex subunit 5A</fullName>
    </submittedName>
</protein>
<feature type="region of interest" description="Disordered" evidence="4">
    <location>
        <begin position="1"/>
        <end position="40"/>
    </location>
</feature>
<dbReference type="AlphaFoldDB" id="A0A1S2Y9M6"/>
<dbReference type="Pfam" id="PF09766">
    <property type="entry name" value="FmiP_Thoc5"/>
    <property type="match status" value="1"/>
</dbReference>
<dbReference type="OrthoDB" id="20582at2759"/>
<dbReference type="PANTHER" id="PTHR13375">
    <property type="entry name" value="FMS INTERACTING PROTEIN"/>
    <property type="match status" value="1"/>
</dbReference>
<dbReference type="GeneID" id="101514370"/>
<dbReference type="STRING" id="3827.A0A1S2Y9M6"/>
<evidence type="ECO:0000313" key="6">
    <source>
        <dbReference type="RefSeq" id="XP_004501561.1"/>
    </source>
</evidence>
<evidence type="ECO:0000256" key="2">
    <source>
        <dbReference type="ARBA" id="ARBA00008044"/>
    </source>
</evidence>
<dbReference type="KEGG" id="cam:101514370"/>
<dbReference type="InterPro" id="IPR019163">
    <property type="entry name" value="THO_Thoc5"/>
</dbReference>
<sequence length="807" mass="91868">MEDGEIEEGSITAPEEDEQSFLHSSDDSKSEESPYETLHNSKSSIENIISDILSIKKDSKPKQLLRDLVTQMFLHFITLRQANRSILIEEDRVKTETERAKAPVDFTTLQLHNLVYEKSHYLKAIKACKDFKSKYPDIELVPEEEFFRDAPKDIKDSVLSKDSAHNLMLKRLNFELYQRKELCKHHAKLEQQKKILLETIANRKKFLTSLPSHLKSLKKASLPVQNQLGIMHTKKLKQHHSAELLPPALYVIYSQLLAQKEAFVEPIDLEIVGSLKDAQAFARNQAHKDTGISTVMESSKVEDDIPDDEEDGQRRRKRPRRVQVKESPDQGGIFQSHPLKITVHVYEDEASNPKPAKLITLRFEYMVKLNVVCVGIEGSNDGLDNDILCNLFPNDTGLELPHQSAKLFVQDAIEFNTQRTSRPYKWAQHLAGIDFLPEVSPLLPTDNSEAAKNEDVISGFSLYRQQNRVQTVLQRIRSRRKAQLALLEQLESLTKLEWPILSCKSVPWALHTPLCKLDGWSPIRALPVPSEASPPAIIDKEEHVQESMDVDVMENSGATKEELDSMTEDGELPTLLPKKTKFDHSKQASLISKSIIPSLNKVRSQSFKKADDSSDFLLDTDSDFDEPSQIESDRENIVSDYCARNSLSWKDSGVKEFFFVLSRKTNADEKTVSLEAKIKISMEYPLRPPLFALSLRCTPFEGNHLENNGLEWYNELRAIEAEVNLHVLKTLPVIEQNYVLAHQVNCLAMLFDYYLDDAGSSSERTNSSSLVDVGLCPPISGRFLGRSFRGRDHRKMISWKDMKFTSS</sequence>
<feature type="region of interest" description="Disordered" evidence="4">
    <location>
        <begin position="292"/>
        <end position="334"/>
    </location>
</feature>
<accession>A0A1S2Y9M6</accession>
<dbReference type="Proteomes" id="UP000087171">
    <property type="component" value="Chromosome Ca5"/>
</dbReference>
<proteinExistence type="inferred from homology"/>
<gene>
    <name evidence="6" type="primary">LOC101514370</name>
</gene>
<comment type="similarity">
    <text evidence="2">Belongs to the THOC5 family.</text>
</comment>
<dbReference type="GO" id="GO:0003729">
    <property type="term" value="F:mRNA binding"/>
    <property type="evidence" value="ECO:0007669"/>
    <property type="project" value="TreeGrafter"/>
</dbReference>
<keyword evidence="3" id="KW-0539">Nucleus</keyword>
<dbReference type="RefSeq" id="XP_004501561.1">
    <property type="nucleotide sequence ID" value="XM_004501504.3"/>
</dbReference>